<organism evidence="2 3">
    <name type="scientific">Clostridium tetanomorphum</name>
    <dbReference type="NCBI Taxonomy" id="1553"/>
    <lineage>
        <taxon>Bacteria</taxon>
        <taxon>Bacillati</taxon>
        <taxon>Bacillota</taxon>
        <taxon>Clostridia</taxon>
        <taxon>Eubacteriales</taxon>
        <taxon>Clostridiaceae</taxon>
        <taxon>Clostridium</taxon>
    </lineage>
</organism>
<keyword evidence="1" id="KW-1133">Transmembrane helix</keyword>
<dbReference type="EMBL" id="JAAZWO010000041">
    <property type="protein sequence ID" value="MBC2399942.1"/>
    <property type="molecule type" value="Genomic_DNA"/>
</dbReference>
<reference evidence="2 3" key="1">
    <citation type="submission" date="2020-04" db="EMBL/GenBank/DDBJ databases">
        <title>Genomic insights into acetone-butanol-ethanol (ABE) fermentation by sequencing solventogenic clostridia strains.</title>
        <authorList>
            <person name="Brown S."/>
        </authorList>
    </citation>
    <scope>NUCLEOTIDE SEQUENCE [LARGE SCALE GENOMIC DNA]</scope>
    <source>
        <strain evidence="2 3">DJ011</strain>
    </source>
</reference>
<feature type="transmembrane region" description="Helical" evidence="1">
    <location>
        <begin position="32"/>
        <end position="52"/>
    </location>
</feature>
<dbReference type="Pfam" id="PF07441">
    <property type="entry name" value="BofA"/>
    <property type="match status" value="1"/>
</dbReference>
<dbReference type="RefSeq" id="WP_035149956.1">
    <property type="nucleotide sequence ID" value="NZ_JAAZWO010000041.1"/>
</dbReference>
<feature type="transmembrane region" description="Helical" evidence="1">
    <location>
        <begin position="58"/>
        <end position="80"/>
    </location>
</feature>
<accession>A0A923J267</accession>
<evidence type="ECO:0000313" key="2">
    <source>
        <dbReference type="EMBL" id="MBC2399942.1"/>
    </source>
</evidence>
<evidence type="ECO:0000313" key="3">
    <source>
        <dbReference type="Proteomes" id="UP000563151"/>
    </source>
</evidence>
<proteinExistence type="predicted"/>
<keyword evidence="1" id="KW-0812">Transmembrane</keyword>
<keyword evidence="3" id="KW-1185">Reference proteome</keyword>
<name>A0A923J267_CLOTT</name>
<comment type="caution">
    <text evidence="2">The sequence shown here is derived from an EMBL/GenBank/DDBJ whole genome shotgun (WGS) entry which is preliminary data.</text>
</comment>
<dbReference type="AlphaFoldDB" id="A0A923J267"/>
<dbReference type="Proteomes" id="UP000563151">
    <property type="component" value="Unassembled WGS sequence"/>
</dbReference>
<sequence>MEYIGYFLISILALIILVKIFAWPLTILIKLVANGVMGALLLFLINAVGSLFNISIGINAVTALIAGFFGIPGVIFLIVFKNFL</sequence>
<protein>
    <submittedName>
        <fullName evidence="2">Pro-sigmaK processing inhibitor BofA</fullName>
    </submittedName>
</protein>
<dbReference type="InterPro" id="IPR010001">
    <property type="entry name" value="BofA"/>
</dbReference>
<keyword evidence="1" id="KW-0472">Membrane</keyword>
<feature type="transmembrane region" description="Helical" evidence="1">
    <location>
        <begin position="6"/>
        <end position="25"/>
    </location>
</feature>
<dbReference type="NCBIfam" id="TIGR02862">
    <property type="entry name" value="spore_BofA"/>
    <property type="match status" value="1"/>
</dbReference>
<gene>
    <name evidence="2" type="primary">bofA</name>
    <name evidence="2" type="ORF">HGG79_19560</name>
</gene>
<evidence type="ECO:0000256" key="1">
    <source>
        <dbReference type="SAM" id="Phobius"/>
    </source>
</evidence>